<gene>
    <name evidence="1" type="ORF">MS2017_0810</name>
</gene>
<proteinExistence type="predicted"/>
<protein>
    <submittedName>
        <fullName evidence="1">Uncharacterized protein</fullName>
    </submittedName>
</protein>
<sequence length="137" mass="14289">MIKVAHPHYFPQATSLSTSSGLSTEQEYNPTYSPSNQALGLVGGIVQDRMGDSFGAGFLVGSLGSYLGSLGNARNANELIGNTAREAIVGGTISVVGEGKFANGAQTGCLGICLMKLCMTLDLEGLFKKSKKNQKQV</sequence>
<evidence type="ECO:0000313" key="1">
    <source>
        <dbReference type="EMBL" id="AYQ56538.1"/>
    </source>
</evidence>
<dbReference type="EMBL" id="CP024634">
    <property type="protein sequence ID" value="AYQ56538.1"/>
    <property type="molecule type" value="Genomic_DNA"/>
</dbReference>
<reference evidence="1 2" key="1">
    <citation type="submission" date="2017-11" db="EMBL/GenBank/DDBJ databases">
        <title>Genome sequence of the bacterial symbiont EPR9N from a vent mussel Bathymodiolus thermophilus.</title>
        <authorList>
            <person name="Won Y.-J."/>
        </authorList>
    </citation>
    <scope>NUCLEOTIDE SEQUENCE [LARGE SCALE GENOMIC DNA]</scope>
    <source>
        <strain evidence="1 2">EPR9N</strain>
    </source>
</reference>
<dbReference type="AlphaFoldDB" id="A0A3G3ILE7"/>
<dbReference type="Proteomes" id="UP000278334">
    <property type="component" value="Chromosome"/>
</dbReference>
<dbReference type="RefSeq" id="WP_122951342.1">
    <property type="nucleotide sequence ID" value="NZ_CP024634.1"/>
</dbReference>
<evidence type="ECO:0000313" key="2">
    <source>
        <dbReference type="Proteomes" id="UP000278334"/>
    </source>
</evidence>
<organism evidence="1 2">
    <name type="scientific">Bathymodiolus thermophilus thioautotrophic gill symbiont</name>
    <dbReference type="NCBI Taxonomy" id="2360"/>
    <lineage>
        <taxon>Bacteria</taxon>
        <taxon>Pseudomonadati</taxon>
        <taxon>Pseudomonadota</taxon>
        <taxon>Gammaproteobacteria</taxon>
        <taxon>sulfur-oxidizing symbionts</taxon>
    </lineage>
</organism>
<accession>A0A3G3ILE7</accession>
<dbReference type="KEGG" id="bthg:MS2017_0810"/>
<name>A0A3G3ILE7_9GAMM</name>